<sequence length="26" mass="2995">MAYQFHLLKASIQICQHSLLSMSQIC</sequence>
<proteinExistence type="predicted"/>
<evidence type="ECO:0000313" key="1">
    <source>
        <dbReference type="EMBL" id="JAD96299.1"/>
    </source>
</evidence>
<protein>
    <submittedName>
        <fullName evidence="1">Uncharacterized protein</fullName>
    </submittedName>
</protein>
<dbReference type="EMBL" id="GBRH01201596">
    <property type="protein sequence ID" value="JAD96299.1"/>
    <property type="molecule type" value="Transcribed_RNA"/>
</dbReference>
<name>A0A0A9E693_ARUDO</name>
<organism evidence="1">
    <name type="scientific">Arundo donax</name>
    <name type="common">Giant reed</name>
    <name type="synonym">Donax arundinaceus</name>
    <dbReference type="NCBI Taxonomy" id="35708"/>
    <lineage>
        <taxon>Eukaryota</taxon>
        <taxon>Viridiplantae</taxon>
        <taxon>Streptophyta</taxon>
        <taxon>Embryophyta</taxon>
        <taxon>Tracheophyta</taxon>
        <taxon>Spermatophyta</taxon>
        <taxon>Magnoliopsida</taxon>
        <taxon>Liliopsida</taxon>
        <taxon>Poales</taxon>
        <taxon>Poaceae</taxon>
        <taxon>PACMAD clade</taxon>
        <taxon>Arundinoideae</taxon>
        <taxon>Arundineae</taxon>
        <taxon>Arundo</taxon>
    </lineage>
</organism>
<reference evidence="1" key="2">
    <citation type="journal article" date="2015" name="Data Brief">
        <title>Shoot transcriptome of the giant reed, Arundo donax.</title>
        <authorList>
            <person name="Barrero R.A."/>
            <person name="Guerrero F.D."/>
            <person name="Moolhuijzen P."/>
            <person name="Goolsby J.A."/>
            <person name="Tidwell J."/>
            <person name="Bellgard S.E."/>
            <person name="Bellgard M.I."/>
        </authorList>
    </citation>
    <scope>NUCLEOTIDE SEQUENCE</scope>
    <source>
        <tissue evidence="1">Shoot tissue taken approximately 20 cm above the soil surface</tissue>
    </source>
</reference>
<accession>A0A0A9E693</accession>
<reference evidence="1" key="1">
    <citation type="submission" date="2014-09" db="EMBL/GenBank/DDBJ databases">
        <authorList>
            <person name="Magalhaes I.L.F."/>
            <person name="Oliveira U."/>
            <person name="Santos F.R."/>
            <person name="Vidigal T.H.D.A."/>
            <person name="Brescovit A.D."/>
            <person name="Santos A.J."/>
        </authorList>
    </citation>
    <scope>NUCLEOTIDE SEQUENCE</scope>
    <source>
        <tissue evidence="1">Shoot tissue taken approximately 20 cm above the soil surface</tissue>
    </source>
</reference>
<dbReference type="AlphaFoldDB" id="A0A0A9E693"/>